<dbReference type="AlphaFoldDB" id="A0A6B4GZM3"/>
<name>A0A6B4GZM3_CLOBO</name>
<protein>
    <submittedName>
        <fullName evidence="1">Uncharacterized protein</fullName>
    </submittedName>
</protein>
<organism evidence="1 2">
    <name type="scientific">Clostridium botulinum</name>
    <dbReference type="NCBI Taxonomy" id="1491"/>
    <lineage>
        <taxon>Bacteria</taxon>
        <taxon>Bacillati</taxon>
        <taxon>Bacillota</taxon>
        <taxon>Clostridia</taxon>
        <taxon>Eubacteriales</taxon>
        <taxon>Clostridiaceae</taxon>
        <taxon>Clostridium</taxon>
    </lineage>
</organism>
<comment type="caution">
    <text evidence="1">The sequence shown here is derived from an EMBL/GenBank/DDBJ whole genome shotgun (WGS) entry which is preliminary data.</text>
</comment>
<evidence type="ECO:0000313" key="2">
    <source>
        <dbReference type="Proteomes" id="UP000472521"/>
    </source>
</evidence>
<dbReference type="Proteomes" id="UP000472521">
    <property type="component" value="Unassembled WGS sequence"/>
</dbReference>
<reference evidence="1 2" key="1">
    <citation type="submission" date="2019-04" db="EMBL/GenBank/DDBJ databases">
        <title>Genome sequencing of Clostridium botulinum Groups I-IV and Clostridium butyricum.</title>
        <authorList>
            <person name="Brunt J."/>
            <person name="Van Vliet A.H.M."/>
            <person name="Stringer S.C."/>
            <person name="Carter A.T."/>
            <person name="Peck M.W."/>
        </authorList>
    </citation>
    <scope>NUCLEOTIDE SEQUENCE [LARGE SCALE GENOMIC DNA]</scope>
    <source>
        <strain evidence="1 2">IFR 18/054</strain>
    </source>
</reference>
<accession>A0A6B4GZM3</accession>
<gene>
    <name evidence="1" type="ORF">FCV25_18210</name>
</gene>
<sequence>MTIKEFIKDIVLADSNKNYKYYRITMNESIDGKKNFIIYYQDSKVKSHHSTGIEFDYKEMLNQKICLYYLERTIRVEDVINMDLDFELKKKYKQLKNAEVCKGIKGVIKKWGQEILERDNIKKVFKDSVSKDDLIIGIRQLIENIEKKNMEHSELAYEIDKCKKRQNDLQQQIKWLEYRLNNKI</sequence>
<evidence type="ECO:0000313" key="1">
    <source>
        <dbReference type="EMBL" id="NFF03632.1"/>
    </source>
</evidence>
<dbReference type="EMBL" id="SWND01000017">
    <property type="protein sequence ID" value="NFF03632.1"/>
    <property type="molecule type" value="Genomic_DNA"/>
</dbReference>
<proteinExistence type="predicted"/>